<keyword evidence="3" id="KW-1185">Reference proteome</keyword>
<dbReference type="EMBL" id="JAATJV010235975">
    <property type="protein sequence ID" value="MBZ3874917.1"/>
    <property type="molecule type" value="Genomic_DNA"/>
</dbReference>
<feature type="region of interest" description="Disordered" evidence="1">
    <location>
        <begin position="87"/>
        <end position="107"/>
    </location>
</feature>
<gene>
    <name evidence="2" type="ORF">SUZIE_130340</name>
</gene>
<protein>
    <submittedName>
        <fullName evidence="2">60S ribosomal protein L29</fullName>
    </submittedName>
</protein>
<comment type="caution">
    <text evidence="2">The sequence shown here is derived from an EMBL/GenBank/DDBJ whole genome shotgun (WGS) entry which is preliminary data.</text>
</comment>
<organism evidence="2 3">
    <name type="scientific">Sciurus carolinensis</name>
    <name type="common">Eastern gray squirrel</name>
    <dbReference type="NCBI Taxonomy" id="30640"/>
    <lineage>
        <taxon>Eukaryota</taxon>
        <taxon>Metazoa</taxon>
        <taxon>Chordata</taxon>
        <taxon>Craniata</taxon>
        <taxon>Vertebrata</taxon>
        <taxon>Euteleostomi</taxon>
        <taxon>Mammalia</taxon>
        <taxon>Eutheria</taxon>
        <taxon>Euarchontoglires</taxon>
        <taxon>Glires</taxon>
        <taxon>Rodentia</taxon>
        <taxon>Sciuromorpha</taxon>
        <taxon>Sciuridae</taxon>
        <taxon>Sciurinae</taxon>
        <taxon>Sciurini</taxon>
        <taxon>Sciurus</taxon>
    </lineage>
</organism>
<accession>A0AA41MND7</accession>
<dbReference type="GO" id="GO:0005840">
    <property type="term" value="C:ribosome"/>
    <property type="evidence" value="ECO:0007669"/>
    <property type="project" value="UniProtKB-KW"/>
</dbReference>
<feature type="compositionally biased region" description="Basic residues" evidence="1">
    <location>
        <begin position="98"/>
        <end position="107"/>
    </location>
</feature>
<evidence type="ECO:0000313" key="3">
    <source>
        <dbReference type="Proteomes" id="UP001166674"/>
    </source>
</evidence>
<dbReference type="Proteomes" id="UP001166674">
    <property type="component" value="Unassembled WGS sequence"/>
</dbReference>
<name>A0AA41MND7_SCICA</name>
<keyword evidence="2" id="KW-0687">Ribonucleoprotein</keyword>
<sequence>MASRNPDHKDINLLFLILRNICFAKKHKKGLKMMQASNAMRAHAEAVKVPVRPQEIKPKVPTGASCKLNLLALFAITITGSMIMPTKPGSSGSASQRPKPKSKPKPKPRISLQLQLWYWFWLLLLLSLSRVPRPPMVPRSLLRVHSKILCECEN</sequence>
<keyword evidence="2" id="KW-0689">Ribosomal protein</keyword>
<evidence type="ECO:0000256" key="1">
    <source>
        <dbReference type="SAM" id="MobiDB-lite"/>
    </source>
</evidence>
<proteinExistence type="predicted"/>
<reference evidence="2" key="1">
    <citation type="submission" date="2020-03" db="EMBL/GenBank/DDBJ databases">
        <title>Studies in the Genomics of Life Span.</title>
        <authorList>
            <person name="Glass D."/>
        </authorList>
    </citation>
    <scope>NUCLEOTIDE SEQUENCE</scope>
    <source>
        <strain evidence="2">SUZIE</strain>
        <tissue evidence="2">Muscle</tissue>
    </source>
</reference>
<evidence type="ECO:0000313" key="2">
    <source>
        <dbReference type="EMBL" id="MBZ3874917.1"/>
    </source>
</evidence>
<dbReference type="AlphaFoldDB" id="A0AA41MND7"/>